<feature type="region of interest" description="Disordered" evidence="1">
    <location>
        <begin position="174"/>
        <end position="219"/>
    </location>
</feature>
<gene>
    <name evidence="2" type="ORF">UFOPK3099_03111</name>
</gene>
<feature type="compositionally biased region" description="Low complexity" evidence="1">
    <location>
        <begin position="206"/>
        <end position="219"/>
    </location>
</feature>
<sequence>MRVESRKLHWWRWPMSWESCWPDQMVRVSSARRRRCVRRSSPRTHRPVASALPVRAATLSAAFSTTPARPVWASAAQCRLATLPRSPRPTTSTGMPPTTPLMYRWRTSKASPTAAGCSSGSLRLLPASPWYSSRAARPKVAPWPLPATPAHWRPTTRCLTGHVARPVSLAPPLWKRPSRLRPPSPHSHCPKGRTRWCSPRRGAGVSSPATPSSAMAACG</sequence>
<accession>A0A6J7AU30</accession>
<dbReference type="EMBL" id="CAFAAV010000397">
    <property type="protein sequence ID" value="CAB4836307.1"/>
    <property type="molecule type" value="Genomic_DNA"/>
</dbReference>
<dbReference type="AlphaFoldDB" id="A0A6J7AU30"/>
<organism evidence="2">
    <name type="scientific">freshwater metagenome</name>
    <dbReference type="NCBI Taxonomy" id="449393"/>
    <lineage>
        <taxon>unclassified sequences</taxon>
        <taxon>metagenomes</taxon>
        <taxon>ecological metagenomes</taxon>
    </lineage>
</organism>
<protein>
    <submittedName>
        <fullName evidence="2">Unannotated protein</fullName>
    </submittedName>
</protein>
<evidence type="ECO:0000256" key="1">
    <source>
        <dbReference type="SAM" id="MobiDB-lite"/>
    </source>
</evidence>
<proteinExistence type="predicted"/>
<name>A0A6J7AU30_9ZZZZ</name>
<evidence type="ECO:0000313" key="2">
    <source>
        <dbReference type="EMBL" id="CAB4836307.1"/>
    </source>
</evidence>
<reference evidence="2" key="1">
    <citation type="submission" date="2020-05" db="EMBL/GenBank/DDBJ databases">
        <authorList>
            <person name="Chiriac C."/>
            <person name="Salcher M."/>
            <person name="Ghai R."/>
            <person name="Kavagutti S V."/>
        </authorList>
    </citation>
    <scope>NUCLEOTIDE SEQUENCE</scope>
</reference>